<dbReference type="KEGG" id="gob:Gobs_0735"/>
<evidence type="ECO:0000313" key="1">
    <source>
        <dbReference type="EMBL" id="ADB73505.1"/>
    </source>
</evidence>
<dbReference type="RefSeq" id="WP_012946946.1">
    <property type="nucleotide sequence ID" value="NC_013757.1"/>
</dbReference>
<proteinExistence type="predicted"/>
<keyword evidence="2" id="KW-1185">Reference proteome</keyword>
<accession>D2S883</accession>
<dbReference type="AlphaFoldDB" id="D2S883"/>
<dbReference type="SUPFAM" id="SSF46785">
    <property type="entry name" value="Winged helix' DNA-binding domain"/>
    <property type="match status" value="1"/>
</dbReference>
<sequence>MIGAWATYEFRNVHRPLHQRAQRLEIQQNLQLDGSTERPRRRELEKAGLIERNGNKRGGSAVWVLTDLGKQAAGR</sequence>
<organism evidence="1 2">
    <name type="scientific">Geodermatophilus obscurus (strain ATCC 25078 / DSM 43160 / JCM 3152 / CCUG 61914 / KCC A-0152 / KCTC 9177 / NBRC 13315 / NRRL B-3577 / G-20)</name>
    <dbReference type="NCBI Taxonomy" id="526225"/>
    <lineage>
        <taxon>Bacteria</taxon>
        <taxon>Bacillati</taxon>
        <taxon>Actinomycetota</taxon>
        <taxon>Actinomycetes</taxon>
        <taxon>Geodermatophilales</taxon>
        <taxon>Geodermatophilaceae</taxon>
        <taxon>Geodermatophilus</taxon>
    </lineage>
</organism>
<reference evidence="1 2" key="1">
    <citation type="journal article" date="2010" name="Stand. Genomic Sci.">
        <title>Complete genome sequence of Geodermatophilus obscurus type strain (G-20).</title>
        <authorList>
            <person name="Ivanova N."/>
            <person name="Sikorski J."/>
            <person name="Jando M."/>
            <person name="Munk C."/>
            <person name="Lapidus A."/>
            <person name="Glavina Del Rio T."/>
            <person name="Copeland A."/>
            <person name="Tice H."/>
            <person name="Cheng J.-F."/>
            <person name="Lucas S."/>
            <person name="Chen F."/>
            <person name="Nolan M."/>
            <person name="Bruce D."/>
            <person name="Goodwin L."/>
            <person name="Pitluck S."/>
            <person name="Mavromatis K."/>
            <person name="Mikhailova N."/>
            <person name="Pati A."/>
            <person name="Chen A."/>
            <person name="Palaniappan K."/>
            <person name="Land M."/>
            <person name="Hauser L."/>
            <person name="Chang Y.-J."/>
            <person name="Jeffries C.D."/>
            <person name="Meincke L."/>
            <person name="Brettin T."/>
            <person name="Detter J.C."/>
            <person name="Detter J.C."/>
            <person name="Rohde M."/>
            <person name="Goeker M."/>
            <person name="Bristow J."/>
            <person name="Eisen J.A."/>
            <person name="Markowitz V."/>
            <person name="Hugenholtz P."/>
            <person name="Kyrpides N.C."/>
            <person name="Klenk H.-P."/>
        </authorList>
    </citation>
    <scope>NUCLEOTIDE SEQUENCE [LARGE SCALE GENOMIC DNA]</scope>
    <source>
        <strain evidence="2">ATCC 25078 / DSM 43160 / JCM 3152 / KCC A-0152 / KCTC 9177 / NBRC 13315 / NRRL B-3577 / G-20</strain>
    </source>
</reference>
<dbReference type="EMBL" id="CP001867">
    <property type="protein sequence ID" value="ADB73505.1"/>
    <property type="molecule type" value="Genomic_DNA"/>
</dbReference>
<dbReference type="Proteomes" id="UP000001382">
    <property type="component" value="Chromosome"/>
</dbReference>
<name>D2S883_GEOOG</name>
<dbReference type="InterPro" id="IPR036390">
    <property type="entry name" value="WH_DNA-bd_sf"/>
</dbReference>
<dbReference type="HOGENOM" id="CLU_2665892_0_0_11"/>
<protein>
    <submittedName>
        <fullName evidence="1">Uncharacterized protein</fullName>
    </submittedName>
</protein>
<gene>
    <name evidence="1" type="ordered locus">Gobs_0735</name>
</gene>
<evidence type="ECO:0000313" key="2">
    <source>
        <dbReference type="Proteomes" id="UP000001382"/>
    </source>
</evidence>
<reference evidence="2" key="2">
    <citation type="submission" date="2010-01" db="EMBL/GenBank/DDBJ databases">
        <title>The complete genome of Geodermatophilus obscurus DSM 43160.</title>
        <authorList>
            <consortium name="US DOE Joint Genome Institute (JGI-PGF)"/>
            <person name="Lucas S."/>
            <person name="Copeland A."/>
            <person name="Lapidus A."/>
            <person name="Glavina del Rio T."/>
            <person name="Dalin E."/>
            <person name="Tice H."/>
            <person name="Bruce D."/>
            <person name="Goodwin L."/>
            <person name="Pitluck S."/>
            <person name="Kyrpides N."/>
            <person name="Mavromatis K."/>
            <person name="Ivanova N."/>
            <person name="Munk A.C."/>
            <person name="Brettin T."/>
            <person name="Detter J.C."/>
            <person name="Han C."/>
            <person name="Larimer F."/>
            <person name="Land M."/>
            <person name="Hauser L."/>
            <person name="Markowitz V."/>
            <person name="Cheng J.-F."/>
            <person name="Hugenholtz P."/>
            <person name="Woyke T."/>
            <person name="Wu D."/>
            <person name="Jando M."/>
            <person name="Schneider S."/>
            <person name="Klenk H.-P."/>
            <person name="Eisen J.A."/>
        </authorList>
    </citation>
    <scope>NUCLEOTIDE SEQUENCE [LARGE SCALE GENOMIC DNA]</scope>
    <source>
        <strain evidence="2">ATCC 25078 / DSM 43160 / JCM 3152 / KCC A-0152 / KCTC 9177 / NBRC 13315 / NRRL B-3577 / G-20</strain>
    </source>
</reference>